<dbReference type="GO" id="GO:0050661">
    <property type="term" value="F:NADP binding"/>
    <property type="evidence" value="ECO:0007669"/>
    <property type="project" value="InterPro"/>
</dbReference>
<feature type="binding site" evidence="13">
    <location>
        <position position="185"/>
    </location>
    <ligand>
        <name>L-homoserine</name>
        <dbReference type="ChEBI" id="CHEBI:57476"/>
    </ligand>
</feature>
<evidence type="ECO:0000256" key="4">
    <source>
        <dbReference type="ARBA" id="ARBA00013213"/>
    </source>
</evidence>
<dbReference type="GO" id="GO:0004412">
    <property type="term" value="F:homoserine dehydrogenase activity"/>
    <property type="evidence" value="ECO:0007669"/>
    <property type="project" value="UniProtKB-EC"/>
</dbReference>
<accession>A0A1G9XC79</accession>
<comment type="catalytic activity">
    <reaction evidence="11">
        <text>L-homoserine + NADP(+) = L-aspartate 4-semialdehyde + NADPH + H(+)</text>
        <dbReference type="Rhea" id="RHEA:15761"/>
        <dbReference type="ChEBI" id="CHEBI:15378"/>
        <dbReference type="ChEBI" id="CHEBI:57476"/>
        <dbReference type="ChEBI" id="CHEBI:57783"/>
        <dbReference type="ChEBI" id="CHEBI:58349"/>
        <dbReference type="ChEBI" id="CHEBI:537519"/>
        <dbReference type="EC" id="1.1.1.3"/>
    </reaction>
    <physiologicalReaction direction="right-to-left" evidence="11">
        <dbReference type="Rhea" id="RHEA:15763"/>
    </physiologicalReaction>
</comment>
<organism evidence="18 19">
    <name type="scientific">Lachnospira pectinoschiza</name>
    <dbReference type="NCBI Taxonomy" id="28052"/>
    <lineage>
        <taxon>Bacteria</taxon>
        <taxon>Bacillati</taxon>
        <taxon>Bacillota</taxon>
        <taxon>Clostridia</taxon>
        <taxon>Lachnospirales</taxon>
        <taxon>Lachnospiraceae</taxon>
        <taxon>Lachnospira</taxon>
    </lineage>
</organism>
<proteinExistence type="inferred from homology"/>
<evidence type="ECO:0000256" key="1">
    <source>
        <dbReference type="ARBA" id="ARBA00005056"/>
    </source>
</evidence>
<dbReference type="Gene3D" id="3.30.70.260">
    <property type="match status" value="1"/>
</dbReference>
<comment type="pathway">
    <text evidence="1 14">Amino-acid biosynthesis; L-threonine biosynthesis; L-threonine from L-aspartate: step 3/5.</text>
</comment>
<dbReference type="OrthoDB" id="9808167at2"/>
<dbReference type="GO" id="GO:0009086">
    <property type="term" value="P:methionine biosynthetic process"/>
    <property type="evidence" value="ECO:0007669"/>
    <property type="project" value="UniProtKB-KW"/>
</dbReference>
<dbReference type="Gene3D" id="3.40.50.720">
    <property type="entry name" value="NAD(P)-binding Rossmann-like Domain"/>
    <property type="match status" value="1"/>
</dbReference>
<evidence type="ECO:0000259" key="17">
    <source>
        <dbReference type="Pfam" id="PF03447"/>
    </source>
</evidence>
<dbReference type="Pfam" id="PF03447">
    <property type="entry name" value="NAD_binding_3"/>
    <property type="match status" value="1"/>
</dbReference>
<dbReference type="SUPFAM" id="SSF55347">
    <property type="entry name" value="Glyceraldehyde-3-phosphate dehydrogenase-like, C-terminal domain"/>
    <property type="match status" value="1"/>
</dbReference>
<comment type="similarity">
    <text evidence="3 15">Belongs to the homoserine dehydrogenase family.</text>
</comment>
<gene>
    <name evidence="18" type="ORF">SAMN05216544_1442</name>
</gene>
<name>A0A1G9XC79_9FIRM</name>
<keyword evidence="13 14" id="KW-0521">NADP</keyword>
<dbReference type="SUPFAM" id="SSF51735">
    <property type="entry name" value="NAD(P)-binding Rossmann-fold domains"/>
    <property type="match status" value="1"/>
</dbReference>
<dbReference type="PANTHER" id="PTHR43331">
    <property type="entry name" value="HOMOSERINE DEHYDROGENASE"/>
    <property type="match status" value="1"/>
</dbReference>
<dbReference type="Gene3D" id="3.30.360.10">
    <property type="entry name" value="Dihydrodipicolinate Reductase, domain 2"/>
    <property type="match status" value="1"/>
</dbReference>
<dbReference type="InterPro" id="IPR016204">
    <property type="entry name" value="HDH"/>
</dbReference>
<dbReference type="PROSITE" id="PS01042">
    <property type="entry name" value="HOMOSER_DHGENASE"/>
    <property type="match status" value="1"/>
</dbReference>
<dbReference type="Pfam" id="PF00742">
    <property type="entry name" value="Homoserine_dh"/>
    <property type="match status" value="1"/>
</dbReference>
<feature type="active site" description="Proton donor" evidence="12">
    <location>
        <position position="200"/>
    </location>
</feature>
<dbReference type="AlphaFoldDB" id="A0A1G9XC79"/>
<dbReference type="FunFam" id="3.30.360.10:FF:000005">
    <property type="entry name" value="Homoserine dehydrogenase"/>
    <property type="match status" value="1"/>
</dbReference>
<evidence type="ECO:0000313" key="18">
    <source>
        <dbReference type="EMBL" id="SDM94338.1"/>
    </source>
</evidence>
<evidence type="ECO:0000256" key="13">
    <source>
        <dbReference type="PIRSR" id="PIRSR000098-2"/>
    </source>
</evidence>
<keyword evidence="7 14" id="KW-0791">Threonine biosynthesis</keyword>
<evidence type="ECO:0000313" key="19">
    <source>
        <dbReference type="Proteomes" id="UP000187651"/>
    </source>
</evidence>
<dbReference type="InterPro" id="IPR036291">
    <property type="entry name" value="NAD(P)-bd_dom_sf"/>
</dbReference>
<evidence type="ECO:0000256" key="6">
    <source>
        <dbReference type="ARBA" id="ARBA00022605"/>
    </source>
</evidence>
<keyword evidence="19" id="KW-1185">Reference proteome</keyword>
<evidence type="ECO:0000256" key="11">
    <source>
        <dbReference type="ARBA" id="ARBA00048841"/>
    </source>
</evidence>
<dbReference type="Proteomes" id="UP000187651">
    <property type="component" value="Unassembled WGS sequence"/>
</dbReference>
<dbReference type="InterPro" id="IPR005106">
    <property type="entry name" value="Asp/hSer_DH_NAD-bd"/>
</dbReference>
<evidence type="ECO:0000256" key="14">
    <source>
        <dbReference type="RuleBase" id="RU000579"/>
    </source>
</evidence>
<dbReference type="RefSeq" id="WP_074521584.1">
    <property type="nucleotide sequence ID" value="NZ_FNHZ01000004.1"/>
</dbReference>
<dbReference type="PANTHER" id="PTHR43331:SF1">
    <property type="entry name" value="HOMOSERINE DEHYDROGENASE"/>
    <property type="match status" value="1"/>
</dbReference>
<evidence type="ECO:0000256" key="12">
    <source>
        <dbReference type="PIRSR" id="PIRSR000098-1"/>
    </source>
</evidence>
<keyword evidence="9" id="KW-0915">Sodium</keyword>
<dbReference type="GO" id="GO:0009088">
    <property type="term" value="P:threonine biosynthetic process"/>
    <property type="evidence" value="ECO:0007669"/>
    <property type="project" value="UniProtKB-UniPathway"/>
</dbReference>
<evidence type="ECO:0000256" key="3">
    <source>
        <dbReference type="ARBA" id="ARBA00006753"/>
    </source>
</evidence>
<protein>
    <recommendedName>
        <fullName evidence="5 14">Homoserine dehydrogenase</fullName>
        <ecNumber evidence="4 14">1.1.1.3</ecNumber>
    </recommendedName>
</protein>
<dbReference type="EC" id="1.1.1.3" evidence="4 14"/>
<keyword evidence="8 14" id="KW-0560">Oxidoreductase</keyword>
<evidence type="ECO:0000259" key="16">
    <source>
        <dbReference type="Pfam" id="PF00742"/>
    </source>
</evidence>
<evidence type="ECO:0000256" key="5">
    <source>
        <dbReference type="ARBA" id="ARBA00013376"/>
    </source>
</evidence>
<dbReference type="UniPathway" id="UPA00050">
    <property type="reaction ID" value="UER00063"/>
</dbReference>
<dbReference type="UniPathway" id="UPA00051">
    <property type="reaction ID" value="UER00465"/>
</dbReference>
<dbReference type="NCBIfam" id="NF004976">
    <property type="entry name" value="PRK06349.1"/>
    <property type="match status" value="1"/>
</dbReference>
<dbReference type="PIRSF" id="PIRSF000098">
    <property type="entry name" value="Homoser_dehydrog"/>
    <property type="match status" value="1"/>
</dbReference>
<evidence type="ECO:0000256" key="15">
    <source>
        <dbReference type="RuleBase" id="RU004171"/>
    </source>
</evidence>
<evidence type="ECO:0000256" key="2">
    <source>
        <dbReference type="ARBA" id="ARBA00005062"/>
    </source>
</evidence>
<keyword evidence="6 14" id="KW-0028">Amino-acid biosynthesis</keyword>
<evidence type="ECO:0000256" key="8">
    <source>
        <dbReference type="ARBA" id="ARBA00023002"/>
    </source>
</evidence>
<feature type="binding site" evidence="13">
    <location>
        <begin position="7"/>
        <end position="14"/>
    </location>
    <ligand>
        <name>NADP(+)</name>
        <dbReference type="ChEBI" id="CHEBI:58349"/>
    </ligand>
</feature>
<dbReference type="EMBL" id="FNHZ01000004">
    <property type="protein sequence ID" value="SDM94338.1"/>
    <property type="molecule type" value="Genomic_DNA"/>
</dbReference>
<comment type="pathway">
    <text evidence="2 14">Amino-acid biosynthesis; L-methionine biosynthesis via de novo pathway; L-homoserine from L-aspartate: step 3/3.</text>
</comment>
<reference evidence="19" key="1">
    <citation type="submission" date="2016-10" db="EMBL/GenBank/DDBJ databases">
        <authorList>
            <person name="Varghese N."/>
            <person name="Submissions S."/>
        </authorList>
    </citation>
    <scope>NUCLEOTIDE SEQUENCE [LARGE SCALE GENOMIC DNA]</scope>
    <source>
        <strain evidence="19">M83</strain>
    </source>
</reference>
<feature type="domain" description="Homoserine dehydrogenase catalytic" evidence="16">
    <location>
        <begin position="132"/>
        <end position="310"/>
    </location>
</feature>
<evidence type="ECO:0000256" key="9">
    <source>
        <dbReference type="ARBA" id="ARBA00023053"/>
    </source>
</evidence>
<dbReference type="InterPro" id="IPR019811">
    <property type="entry name" value="HDH_CS"/>
</dbReference>
<feature type="domain" description="Aspartate/homoserine dehydrogenase NAD-binding" evidence="17">
    <location>
        <begin position="8"/>
        <end position="124"/>
    </location>
</feature>
<keyword evidence="10 14" id="KW-0486">Methionine biosynthesis</keyword>
<feature type="binding site" evidence="13">
    <location>
        <position position="100"/>
    </location>
    <ligand>
        <name>NADPH</name>
        <dbReference type="ChEBI" id="CHEBI:57783"/>
    </ligand>
</feature>
<evidence type="ECO:0000256" key="10">
    <source>
        <dbReference type="ARBA" id="ARBA00023167"/>
    </source>
</evidence>
<sequence length="406" mass="44211">MAKVAVLGYGTVGSGVVEVLERNADSVKLKAGEEVVVKSVLDLRDFPGDPIQEKIVHDIDLIVNDKEIDVVVEVMGGVDVPYKFVKACLEAGKSVCTSNKALVEAKGPELIALAKSKNVNFMFEASVGGGIPIIRPLNTSLTADKVNKITGIMNGTTNYILTKMSMEGASYEDVLKEAQELGYAERNPEADVEGHDACRKISILTSLYSGKTVKFKNVTCEGITKISNEDFAYAKKLGCVIKLLASSYVKDGKVYAITAPFMIDKNHPLYNVNGVLNGIYVNGNMVGDLMFFGSGAGKLPTAAAVCADVVDCVKNLSNHQEVFWSEEELDLGDTNDEVRAFFVRVKGKDTKKAMDAFSGEINIVELSDLTDEYAFFTEKMTEKEFNESVSKLDMITRIRVDDTVLN</sequence>
<dbReference type="InterPro" id="IPR001342">
    <property type="entry name" value="HDH_cat"/>
</dbReference>
<evidence type="ECO:0000256" key="7">
    <source>
        <dbReference type="ARBA" id="ARBA00022697"/>
    </source>
</evidence>